<dbReference type="RefSeq" id="WP_205110285.1">
    <property type="nucleotide sequence ID" value="NZ_BAAAHT010000010.1"/>
</dbReference>
<evidence type="ECO:0000259" key="6">
    <source>
        <dbReference type="Pfam" id="PF00441"/>
    </source>
</evidence>
<evidence type="ECO:0000256" key="5">
    <source>
        <dbReference type="RuleBase" id="RU362125"/>
    </source>
</evidence>
<dbReference type="InterPro" id="IPR045008">
    <property type="entry name" value="ACX4-like"/>
</dbReference>
<gene>
    <name evidence="9" type="ORF">JOE66_002730</name>
</gene>
<dbReference type="SUPFAM" id="SSF47203">
    <property type="entry name" value="Acyl-CoA dehydrogenase C-terminal domain-like"/>
    <property type="match status" value="1"/>
</dbReference>
<dbReference type="SUPFAM" id="SSF56645">
    <property type="entry name" value="Acyl-CoA dehydrogenase NM domain-like"/>
    <property type="match status" value="1"/>
</dbReference>
<evidence type="ECO:0000256" key="4">
    <source>
        <dbReference type="ARBA" id="ARBA00022827"/>
    </source>
</evidence>
<dbReference type="PANTHER" id="PTHR43188:SF1">
    <property type="entry name" value="ACYL-COA DEHYDROGENASE"/>
    <property type="match status" value="1"/>
</dbReference>
<dbReference type="InterPro" id="IPR013786">
    <property type="entry name" value="AcylCoA_DH/ox_N"/>
</dbReference>
<evidence type="ECO:0000256" key="3">
    <source>
        <dbReference type="ARBA" id="ARBA00022630"/>
    </source>
</evidence>
<dbReference type="EC" id="1.3.8.6" evidence="9"/>
<dbReference type="Gene3D" id="1.20.140.10">
    <property type="entry name" value="Butyryl-CoA Dehydrogenase, subunit A, domain 3"/>
    <property type="match status" value="1"/>
</dbReference>
<dbReference type="Pfam" id="PF00441">
    <property type="entry name" value="Acyl-CoA_dh_1"/>
    <property type="match status" value="1"/>
</dbReference>
<dbReference type="Proteomes" id="UP000776164">
    <property type="component" value="Unassembled WGS sequence"/>
</dbReference>
<organism evidence="9 10">
    <name type="scientific">Subtercola frigoramans</name>
    <dbReference type="NCBI Taxonomy" id="120298"/>
    <lineage>
        <taxon>Bacteria</taxon>
        <taxon>Bacillati</taxon>
        <taxon>Actinomycetota</taxon>
        <taxon>Actinomycetes</taxon>
        <taxon>Micrococcales</taxon>
        <taxon>Microbacteriaceae</taxon>
        <taxon>Subtercola</taxon>
    </lineage>
</organism>
<feature type="domain" description="Acyl-CoA oxidase/dehydrogenase middle" evidence="7">
    <location>
        <begin position="132"/>
        <end position="227"/>
    </location>
</feature>
<dbReference type="InterPro" id="IPR009100">
    <property type="entry name" value="AcylCoA_DH/oxidase_NM_dom_sf"/>
</dbReference>
<evidence type="ECO:0000259" key="8">
    <source>
        <dbReference type="Pfam" id="PF02771"/>
    </source>
</evidence>
<dbReference type="Gene3D" id="2.40.110.10">
    <property type="entry name" value="Butyryl-CoA Dehydrogenase, subunit A, domain 2"/>
    <property type="match status" value="1"/>
</dbReference>
<comment type="caution">
    <text evidence="9">The sequence shown here is derived from an EMBL/GenBank/DDBJ whole genome shotgun (WGS) entry which is preliminary data.</text>
</comment>
<comment type="similarity">
    <text evidence="2 5">Belongs to the acyl-CoA dehydrogenase family.</text>
</comment>
<comment type="cofactor">
    <cofactor evidence="1 5">
        <name>FAD</name>
        <dbReference type="ChEBI" id="CHEBI:57692"/>
    </cofactor>
</comment>
<dbReference type="InterPro" id="IPR037069">
    <property type="entry name" value="AcylCoA_DH/ox_N_sf"/>
</dbReference>
<dbReference type="InterPro" id="IPR006089">
    <property type="entry name" value="Acyl-CoA_DH_CS"/>
</dbReference>
<evidence type="ECO:0000259" key="7">
    <source>
        <dbReference type="Pfam" id="PF02770"/>
    </source>
</evidence>
<evidence type="ECO:0000313" key="9">
    <source>
        <dbReference type="EMBL" id="MBM7473096.1"/>
    </source>
</evidence>
<dbReference type="InterPro" id="IPR009075">
    <property type="entry name" value="AcylCo_DH/oxidase_C"/>
</dbReference>
<dbReference type="InterPro" id="IPR046373">
    <property type="entry name" value="Acyl-CoA_Oxase/DH_mid-dom_sf"/>
</dbReference>
<feature type="domain" description="Acyl-CoA dehydrogenase/oxidase C-terminal" evidence="6">
    <location>
        <begin position="245"/>
        <end position="387"/>
    </location>
</feature>
<dbReference type="InterPro" id="IPR036250">
    <property type="entry name" value="AcylCo_DH-like_C"/>
</dbReference>
<evidence type="ECO:0000256" key="1">
    <source>
        <dbReference type="ARBA" id="ARBA00001974"/>
    </source>
</evidence>
<dbReference type="GO" id="GO:0004361">
    <property type="term" value="F:glutaryl-CoA dehydrogenase activity"/>
    <property type="evidence" value="ECO:0007669"/>
    <property type="project" value="UniProtKB-EC"/>
</dbReference>
<dbReference type="Pfam" id="PF02770">
    <property type="entry name" value="Acyl-CoA_dh_M"/>
    <property type="match status" value="1"/>
</dbReference>
<dbReference type="PANTHER" id="PTHR43188">
    <property type="entry name" value="ACYL-COENZYME A OXIDASE"/>
    <property type="match status" value="1"/>
</dbReference>
<name>A0ABS2L7L4_9MICO</name>
<keyword evidence="4 5" id="KW-0274">FAD</keyword>
<keyword evidence="10" id="KW-1185">Reference proteome</keyword>
<feature type="domain" description="Acyl-CoA dehydrogenase/oxidase N-terminal" evidence="8">
    <location>
        <begin position="17"/>
        <end position="127"/>
    </location>
</feature>
<dbReference type="InterPro" id="IPR006091">
    <property type="entry name" value="Acyl-CoA_Oxase/DH_mid-dom"/>
</dbReference>
<protein>
    <submittedName>
        <fullName evidence="9">Glutaryl-CoA dehydrogenase</fullName>
        <ecNumber evidence="9">1.3.8.6</ecNumber>
    </submittedName>
</protein>
<reference evidence="9 10" key="1">
    <citation type="submission" date="2021-01" db="EMBL/GenBank/DDBJ databases">
        <title>Sequencing the genomes of 1000 actinobacteria strains.</title>
        <authorList>
            <person name="Klenk H.-P."/>
        </authorList>
    </citation>
    <scope>NUCLEOTIDE SEQUENCE [LARGE SCALE GENOMIC DNA]</scope>
    <source>
        <strain evidence="9 10">DSM 13057</strain>
    </source>
</reference>
<keyword evidence="5 9" id="KW-0560">Oxidoreductase</keyword>
<proteinExistence type="inferred from homology"/>
<evidence type="ECO:0000256" key="2">
    <source>
        <dbReference type="ARBA" id="ARBA00009347"/>
    </source>
</evidence>
<sequence length="394" mass="43098">MDIQETSDFYDVASLLTEDERDIGDRVREFVASRVIPSINDHWEAATMPMSLLDGLRELGIVGTTITGYGCPGMSRTAAGIVAQELSRGDGSVNTINAVQSGLVMGSIDRFGSEGQKEKWLPALARLESLGAFALTEPDHGSDSVGLETTARLDGDEWVINGHKRWIGLGSVADIVIIWARDVADDKVKGFVLDRASGEYPDGYRPTVIEGKIAKRAVWQADIVIEDLRIPVENRLPHANSFRDVSALLSSTRTTVAWEAVGHAIAAFEIARDYSLERKQFGKPIASFQLVQNKLANMLSDLTCLRLLVLRASRLQDENRLSNAQASLAKLAAGQKAREICREARDMLGGNGLLLERHVARHLLDMEVVHTYEGTDSMQSLIIGREITGIAAFS</sequence>
<dbReference type="Pfam" id="PF02771">
    <property type="entry name" value="Acyl-CoA_dh_N"/>
    <property type="match status" value="1"/>
</dbReference>
<dbReference type="PROSITE" id="PS00073">
    <property type="entry name" value="ACYL_COA_DH_2"/>
    <property type="match status" value="1"/>
</dbReference>
<keyword evidence="3 5" id="KW-0285">Flavoprotein</keyword>
<dbReference type="EMBL" id="JAFBBU010000001">
    <property type="protein sequence ID" value="MBM7473096.1"/>
    <property type="molecule type" value="Genomic_DNA"/>
</dbReference>
<evidence type="ECO:0000313" key="10">
    <source>
        <dbReference type="Proteomes" id="UP000776164"/>
    </source>
</evidence>
<accession>A0ABS2L7L4</accession>
<dbReference type="Gene3D" id="1.10.540.10">
    <property type="entry name" value="Acyl-CoA dehydrogenase/oxidase, N-terminal domain"/>
    <property type="match status" value="1"/>
</dbReference>